<sequence length="112" mass="12777">MLIQWSLYKKQIDICYGYGRTGHRADVCPNPEDELPGCRCKNPQHHQNCQAVCQLCSRDHLTGDKKCEARYKILYLVTRHCGGGKKNMPKRKTTTTTTKKPEGAATIITIRR</sequence>
<organism evidence="1 2">
    <name type="scientific">Dermacentor silvarum</name>
    <name type="common">Tick</name>
    <dbReference type="NCBI Taxonomy" id="543639"/>
    <lineage>
        <taxon>Eukaryota</taxon>
        <taxon>Metazoa</taxon>
        <taxon>Ecdysozoa</taxon>
        <taxon>Arthropoda</taxon>
        <taxon>Chelicerata</taxon>
        <taxon>Arachnida</taxon>
        <taxon>Acari</taxon>
        <taxon>Parasitiformes</taxon>
        <taxon>Ixodida</taxon>
        <taxon>Ixodoidea</taxon>
        <taxon>Ixodidae</taxon>
        <taxon>Rhipicephalinae</taxon>
        <taxon>Dermacentor</taxon>
    </lineage>
</organism>
<accession>A0ACB8DZL4</accession>
<evidence type="ECO:0000313" key="1">
    <source>
        <dbReference type="EMBL" id="KAH7979779.1"/>
    </source>
</evidence>
<protein>
    <submittedName>
        <fullName evidence="1">Uncharacterized protein</fullName>
    </submittedName>
</protein>
<dbReference type="Proteomes" id="UP000821865">
    <property type="component" value="Chromosome 1"/>
</dbReference>
<dbReference type="EMBL" id="CM023470">
    <property type="protein sequence ID" value="KAH7979779.1"/>
    <property type="molecule type" value="Genomic_DNA"/>
</dbReference>
<evidence type="ECO:0000313" key="2">
    <source>
        <dbReference type="Proteomes" id="UP000821865"/>
    </source>
</evidence>
<reference evidence="1" key="1">
    <citation type="submission" date="2020-05" db="EMBL/GenBank/DDBJ databases">
        <title>Large-scale comparative analyses of tick genomes elucidate their genetic diversity and vector capacities.</title>
        <authorList>
            <person name="Jia N."/>
            <person name="Wang J."/>
            <person name="Shi W."/>
            <person name="Du L."/>
            <person name="Sun Y."/>
            <person name="Zhan W."/>
            <person name="Jiang J."/>
            <person name="Wang Q."/>
            <person name="Zhang B."/>
            <person name="Ji P."/>
            <person name="Sakyi L.B."/>
            <person name="Cui X."/>
            <person name="Yuan T."/>
            <person name="Jiang B."/>
            <person name="Yang W."/>
            <person name="Lam T.T.-Y."/>
            <person name="Chang Q."/>
            <person name="Ding S."/>
            <person name="Wang X."/>
            <person name="Zhu J."/>
            <person name="Ruan X."/>
            <person name="Zhao L."/>
            <person name="Wei J."/>
            <person name="Que T."/>
            <person name="Du C."/>
            <person name="Cheng J."/>
            <person name="Dai P."/>
            <person name="Han X."/>
            <person name="Huang E."/>
            <person name="Gao Y."/>
            <person name="Liu J."/>
            <person name="Shao H."/>
            <person name="Ye R."/>
            <person name="Li L."/>
            <person name="Wei W."/>
            <person name="Wang X."/>
            <person name="Wang C."/>
            <person name="Yang T."/>
            <person name="Huo Q."/>
            <person name="Li W."/>
            <person name="Guo W."/>
            <person name="Chen H."/>
            <person name="Zhou L."/>
            <person name="Ni X."/>
            <person name="Tian J."/>
            <person name="Zhou Y."/>
            <person name="Sheng Y."/>
            <person name="Liu T."/>
            <person name="Pan Y."/>
            <person name="Xia L."/>
            <person name="Li J."/>
            <person name="Zhao F."/>
            <person name="Cao W."/>
        </authorList>
    </citation>
    <scope>NUCLEOTIDE SEQUENCE</scope>
    <source>
        <strain evidence="1">Dsil-2018</strain>
    </source>
</reference>
<keyword evidence="2" id="KW-1185">Reference proteome</keyword>
<proteinExistence type="predicted"/>
<comment type="caution">
    <text evidence="1">The sequence shown here is derived from an EMBL/GenBank/DDBJ whole genome shotgun (WGS) entry which is preliminary data.</text>
</comment>
<gene>
    <name evidence="1" type="ORF">HPB49_011006</name>
</gene>
<name>A0ACB8DZL4_DERSI</name>